<dbReference type="RefSeq" id="WP_245977269.1">
    <property type="nucleotide sequence ID" value="NZ_RAQJ01000004.1"/>
</dbReference>
<dbReference type="Pfam" id="PF06580">
    <property type="entry name" value="His_kinase"/>
    <property type="match status" value="1"/>
</dbReference>
<name>A0A420DGS0_9FLAO</name>
<dbReference type="PANTHER" id="PTHR34220">
    <property type="entry name" value="SENSOR HISTIDINE KINASE YPDA"/>
    <property type="match status" value="1"/>
</dbReference>
<dbReference type="InterPro" id="IPR050640">
    <property type="entry name" value="Bact_2-comp_sensor_kinase"/>
</dbReference>
<dbReference type="Proteomes" id="UP000284892">
    <property type="component" value="Unassembled WGS sequence"/>
</dbReference>
<dbReference type="InterPro" id="IPR010559">
    <property type="entry name" value="Sig_transdc_His_kin_internal"/>
</dbReference>
<dbReference type="GO" id="GO:0000155">
    <property type="term" value="F:phosphorelay sensor kinase activity"/>
    <property type="evidence" value="ECO:0007669"/>
    <property type="project" value="InterPro"/>
</dbReference>
<dbReference type="PANTHER" id="PTHR34220:SF7">
    <property type="entry name" value="SENSOR HISTIDINE KINASE YPDA"/>
    <property type="match status" value="1"/>
</dbReference>
<dbReference type="Gene3D" id="3.30.450.40">
    <property type="match status" value="1"/>
</dbReference>
<organism evidence="2 3">
    <name type="scientific">Ichthyenterobacterium magnum</name>
    <dbReference type="NCBI Taxonomy" id="1230530"/>
    <lineage>
        <taxon>Bacteria</taxon>
        <taxon>Pseudomonadati</taxon>
        <taxon>Bacteroidota</taxon>
        <taxon>Flavobacteriia</taxon>
        <taxon>Flavobacteriales</taxon>
        <taxon>Flavobacteriaceae</taxon>
        <taxon>Ichthyenterobacterium</taxon>
    </lineage>
</organism>
<evidence type="ECO:0000259" key="1">
    <source>
        <dbReference type="SMART" id="SM00065"/>
    </source>
</evidence>
<dbReference type="InterPro" id="IPR029016">
    <property type="entry name" value="GAF-like_dom_sf"/>
</dbReference>
<dbReference type="SMART" id="SM00065">
    <property type="entry name" value="GAF"/>
    <property type="match status" value="1"/>
</dbReference>
<proteinExistence type="predicted"/>
<evidence type="ECO:0000313" key="2">
    <source>
        <dbReference type="EMBL" id="RKE92283.1"/>
    </source>
</evidence>
<gene>
    <name evidence="2" type="ORF">BXY80_2201</name>
</gene>
<accession>A0A420DGS0</accession>
<reference evidence="2 3" key="1">
    <citation type="submission" date="2018-09" db="EMBL/GenBank/DDBJ databases">
        <title>Genomic Encyclopedia of Archaeal and Bacterial Type Strains, Phase II (KMG-II): from individual species to whole genera.</title>
        <authorList>
            <person name="Goeker M."/>
        </authorList>
    </citation>
    <scope>NUCLEOTIDE SEQUENCE [LARGE SCALE GENOMIC DNA]</scope>
    <source>
        <strain evidence="2 3">DSM 26283</strain>
    </source>
</reference>
<dbReference type="AlphaFoldDB" id="A0A420DGS0"/>
<protein>
    <submittedName>
        <fullName evidence="2">GAF domain-containing protein</fullName>
    </submittedName>
</protein>
<dbReference type="GO" id="GO:0016020">
    <property type="term" value="C:membrane"/>
    <property type="evidence" value="ECO:0007669"/>
    <property type="project" value="InterPro"/>
</dbReference>
<sequence>MQQSIPHTAFNNEEFENTLIYFSKSLLGKDSEDDILWDLAQNCIAKLGFEDCVIYLINHKTNSLIQKAAFGPKNKKNEHIYKPVSVKLGEGISGYVAQSGVAEIVNNTSEDSRYIVDDAIRLSEIAVPISSSDYIYGVIDCEHPHKNYFTKQHLRILSAVASICAIKIKNIRNQKTVLEKHKKVLQLKEELVDLKLKALSSQLNPHFVFNALNSIQYFITSEQKKLAVVYLSTFSKLIRFHLKYLGKDAVCLKEEINMIHWYLSLQRLRYSNQFTFDINAPANKHFENAKIPSFILQTLLENSVEHSIFNQHKNQTIDIKFLANDDYINIHITYLHDANCPSKTQYTPEYRKSIMDWQDQIKLLNSVKNYDIKKKITFIKKSDKTNGSIVNLKLPNLTSL</sequence>
<keyword evidence="3" id="KW-1185">Reference proteome</keyword>
<comment type="caution">
    <text evidence="2">The sequence shown here is derived from an EMBL/GenBank/DDBJ whole genome shotgun (WGS) entry which is preliminary data.</text>
</comment>
<evidence type="ECO:0000313" key="3">
    <source>
        <dbReference type="Proteomes" id="UP000284892"/>
    </source>
</evidence>
<dbReference type="InterPro" id="IPR003018">
    <property type="entry name" value="GAF"/>
</dbReference>
<feature type="domain" description="GAF" evidence="1">
    <location>
        <begin position="31"/>
        <end position="178"/>
    </location>
</feature>
<dbReference type="SUPFAM" id="SSF55781">
    <property type="entry name" value="GAF domain-like"/>
    <property type="match status" value="1"/>
</dbReference>
<dbReference type="EMBL" id="RAQJ01000004">
    <property type="protein sequence ID" value="RKE92283.1"/>
    <property type="molecule type" value="Genomic_DNA"/>
</dbReference>
<dbReference type="Pfam" id="PF13185">
    <property type="entry name" value="GAF_2"/>
    <property type="match status" value="1"/>
</dbReference>